<protein>
    <recommendedName>
        <fullName evidence="2">LamG-like jellyroll fold domain-containing protein</fullName>
    </recommendedName>
</protein>
<organism evidence="1">
    <name type="scientific">marine metagenome</name>
    <dbReference type="NCBI Taxonomy" id="408172"/>
    <lineage>
        <taxon>unclassified sequences</taxon>
        <taxon>metagenomes</taxon>
        <taxon>ecological metagenomes</taxon>
    </lineage>
</organism>
<accession>A0A382T258</accession>
<evidence type="ECO:0000313" key="1">
    <source>
        <dbReference type="EMBL" id="SVD15488.1"/>
    </source>
</evidence>
<dbReference type="EMBL" id="UINC01132896">
    <property type="protein sequence ID" value="SVD15488.1"/>
    <property type="molecule type" value="Genomic_DNA"/>
</dbReference>
<proteinExistence type="predicted"/>
<dbReference type="Gene3D" id="2.60.120.200">
    <property type="match status" value="1"/>
</dbReference>
<dbReference type="SUPFAM" id="SSF49899">
    <property type="entry name" value="Concanavalin A-like lectins/glucanases"/>
    <property type="match status" value="1"/>
</dbReference>
<sequence length="226" mass="24804">MKKTLIFTLVLMPILSCFSEITGHWEFNGTLNATIGQNLEWAWEQGDASFDTTDTFGISDINGKPANVLKFPDSDDLSDFAGIEVAHGAELDEDSWLLHEYTIIMDLLYPEGSAGTIRALVSNEYLGQAKIIINESDKIGGVGFHGKILANTWHRVAIVVSHSNKTITYYIDGSKAGEESIGGLVDGQGKHSLEDFFYLFTTNGLSKEGYINSLQFNNMALPDSVI</sequence>
<evidence type="ECO:0008006" key="2">
    <source>
        <dbReference type="Google" id="ProtNLM"/>
    </source>
</evidence>
<name>A0A382T258_9ZZZZ</name>
<reference evidence="1" key="1">
    <citation type="submission" date="2018-05" db="EMBL/GenBank/DDBJ databases">
        <authorList>
            <person name="Lanie J.A."/>
            <person name="Ng W.-L."/>
            <person name="Kazmierczak K.M."/>
            <person name="Andrzejewski T.M."/>
            <person name="Davidsen T.M."/>
            <person name="Wayne K.J."/>
            <person name="Tettelin H."/>
            <person name="Glass J.I."/>
            <person name="Rusch D."/>
            <person name="Podicherti R."/>
            <person name="Tsui H.-C.T."/>
            <person name="Winkler M.E."/>
        </authorList>
    </citation>
    <scope>NUCLEOTIDE SEQUENCE</scope>
</reference>
<gene>
    <name evidence="1" type="ORF">METZ01_LOCUS368342</name>
</gene>
<feature type="non-terminal residue" evidence="1">
    <location>
        <position position="226"/>
    </location>
</feature>
<dbReference type="InterPro" id="IPR013320">
    <property type="entry name" value="ConA-like_dom_sf"/>
</dbReference>
<dbReference type="AlphaFoldDB" id="A0A382T258"/>